<keyword evidence="5" id="KW-1185">Reference proteome</keyword>
<protein>
    <recommendedName>
        <fullName evidence="3">Cdc37 N-terminal domain-containing protein</fullName>
    </recommendedName>
</protein>
<feature type="coiled-coil region" evidence="1">
    <location>
        <begin position="40"/>
        <end position="77"/>
    </location>
</feature>
<evidence type="ECO:0000256" key="1">
    <source>
        <dbReference type="SAM" id="Coils"/>
    </source>
</evidence>
<organism evidence="4 5">
    <name type="scientific">Nosema bombycis (strain CQ1 / CVCC 102059)</name>
    <name type="common">Microsporidian parasite</name>
    <name type="synonym">Pebrine of silkworm</name>
    <dbReference type="NCBI Taxonomy" id="578461"/>
    <lineage>
        <taxon>Eukaryota</taxon>
        <taxon>Fungi</taxon>
        <taxon>Fungi incertae sedis</taxon>
        <taxon>Microsporidia</taxon>
        <taxon>Nosematidae</taxon>
        <taxon>Nosema</taxon>
    </lineage>
</organism>
<dbReference type="InterPro" id="IPR013855">
    <property type="entry name" value="Cdc37_N_dom"/>
</dbReference>
<evidence type="ECO:0000313" key="5">
    <source>
        <dbReference type="Proteomes" id="UP000016927"/>
    </source>
</evidence>
<proteinExistence type="predicted"/>
<dbReference type="OMA" id="CRKYYED"/>
<evidence type="ECO:0000259" key="3">
    <source>
        <dbReference type="Pfam" id="PF03234"/>
    </source>
</evidence>
<sequence>MSDQQESKPQTLLEEIEVSDSSSEEIHPNIDKKSYKNWKKQMADEQKLKLKKRIDELNKIQKLTENQLKEKEKLEAILKPKYISKNENEFRILSNDLKRDDYSDELIYLLKNTNLESFIELISTSKIDLNVFEDFVLYNISENIKEGCDELGLKLSRISIFIGYIKNNGSLLVSRLCDELKNPEKMEIFETDVARYYEESKKAILNMK</sequence>
<dbReference type="OrthoDB" id="440202at2759"/>
<evidence type="ECO:0000256" key="2">
    <source>
        <dbReference type="SAM" id="MobiDB-lite"/>
    </source>
</evidence>
<dbReference type="Pfam" id="PF03234">
    <property type="entry name" value="CDC37_N"/>
    <property type="match status" value="1"/>
</dbReference>
<accession>R0MNL7</accession>
<reference evidence="4 5" key="1">
    <citation type="journal article" date="2013" name="BMC Genomics">
        <title>Comparative genomics of parasitic silkworm microsporidia reveal an association between genome expansion and host adaptation.</title>
        <authorList>
            <person name="Pan G."/>
            <person name="Xu J."/>
            <person name="Li T."/>
            <person name="Xia Q."/>
            <person name="Liu S.L."/>
            <person name="Zhang G."/>
            <person name="Li S."/>
            <person name="Li C."/>
            <person name="Liu H."/>
            <person name="Yang L."/>
            <person name="Liu T."/>
            <person name="Zhang X."/>
            <person name="Wu Z."/>
            <person name="Fan W."/>
            <person name="Dang X."/>
            <person name="Xiang H."/>
            <person name="Tao M."/>
            <person name="Li Y."/>
            <person name="Hu J."/>
            <person name="Li Z."/>
            <person name="Lin L."/>
            <person name="Luo J."/>
            <person name="Geng L."/>
            <person name="Wang L."/>
            <person name="Long M."/>
            <person name="Wan Y."/>
            <person name="He N."/>
            <person name="Zhang Z."/>
            <person name="Lu C."/>
            <person name="Keeling P.J."/>
            <person name="Wang J."/>
            <person name="Xiang Z."/>
            <person name="Zhou Z."/>
        </authorList>
    </citation>
    <scope>NUCLEOTIDE SEQUENCE [LARGE SCALE GENOMIC DNA]</scope>
    <source>
        <strain evidence="5">CQ1 / CVCC 102059</strain>
    </source>
</reference>
<dbReference type="GO" id="GO:0019901">
    <property type="term" value="F:protein kinase binding"/>
    <property type="evidence" value="ECO:0007669"/>
    <property type="project" value="InterPro"/>
</dbReference>
<dbReference type="HOGENOM" id="CLU_113437_0_0_1"/>
<dbReference type="VEuPathDB" id="MicrosporidiaDB:NBO_27g0005"/>
<dbReference type="AlphaFoldDB" id="R0MNL7"/>
<feature type="domain" description="Cdc37 N-terminal" evidence="3">
    <location>
        <begin position="14"/>
        <end position="104"/>
    </location>
</feature>
<dbReference type="EMBL" id="KB908935">
    <property type="protein sequence ID" value="EOB14448.1"/>
    <property type="molecule type" value="Genomic_DNA"/>
</dbReference>
<feature type="region of interest" description="Disordered" evidence="2">
    <location>
        <begin position="1"/>
        <end position="31"/>
    </location>
</feature>
<dbReference type="STRING" id="578461.R0MNL7"/>
<name>R0MNL7_NOSB1</name>
<dbReference type="Proteomes" id="UP000016927">
    <property type="component" value="Unassembled WGS sequence"/>
</dbReference>
<keyword evidence="1" id="KW-0175">Coiled coil</keyword>
<feature type="compositionally biased region" description="Polar residues" evidence="2">
    <location>
        <begin position="1"/>
        <end position="10"/>
    </location>
</feature>
<evidence type="ECO:0000313" key="4">
    <source>
        <dbReference type="EMBL" id="EOB14448.1"/>
    </source>
</evidence>
<gene>
    <name evidence="4" type="ORF">NBO_27g0005</name>
</gene>